<evidence type="ECO:0000313" key="3">
    <source>
        <dbReference type="EMBL" id="SCZ61178.1"/>
    </source>
</evidence>
<dbReference type="STRING" id="415747.SAMN03097708_02096"/>
<dbReference type="CDD" id="cd24025">
    <property type="entry name" value="ASKHA_NBD_ParM_pCBH-like"/>
    <property type="match status" value="1"/>
</dbReference>
<name>A0A1G5QHT0_9GAMM</name>
<organism evidence="3 4">
    <name type="scientific">Thiohalomonas denitrificans</name>
    <dbReference type="NCBI Taxonomy" id="415747"/>
    <lineage>
        <taxon>Bacteria</taxon>
        <taxon>Pseudomonadati</taxon>
        <taxon>Pseudomonadota</taxon>
        <taxon>Gammaproteobacteria</taxon>
        <taxon>Thiohalomonadales</taxon>
        <taxon>Thiohalomonadaceae</taxon>
        <taxon>Thiohalomonas</taxon>
    </lineage>
</organism>
<dbReference type="InterPro" id="IPR043129">
    <property type="entry name" value="ATPase_NBD"/>
</dbReference>
<evidence type="ECO:0000259" key="1">
    <source>
        <dbReference type="Pfam" id="PF17989"/>
    </source>
</evidence>
<dbReference type="Gene3D" id="3.30.420.40">
    <property type="match status" value="2"/>
</dbReference>
<dbReference type="Pfam" id="PF17989">
    <property type="entry name" value="ALP_N"/>
    <property type="match status" value="1"/>
</dbReference>
<evidence type="ECO:0000313" key="4">
    <source>
        <dbReference type="Proteomes" id="UP000199648"/>
    </source>
</evidence>
<dbReference type="EMBL" id="FMWD01000006">
    <property type="protein sequence ID" value="SCZ61178.1"/>
    <property type="molecule type" value="Genomic_DNA"/>
</dbReference>
<dbReference type="SUPFAM" id="SSF53067">
    <property type="entry name" value="Actin-like ATPase domain"/>
    <property type="match status" value="2"/>
</dbReference>
<reference evidence="3 4" key="1">
    <citation type="submission" date="2016-10" db="EMBL/GenBank/DDBJ databases">
        <authorList>
            <person name="de Groot N.N."/>
        </authorList>
    </citation>
    <scope>NUCLEOTIDE SEQUENCE [LARGE SCALE GENOMIC DNA]</scope>
    <source>
        <strain evidence="3 4">HLD2</strain>
    </source>
</reference>
<evidence type="ECO:0000259" key="2">
    <source>
        <dbReference type="Pfam" id="PF21522"/>
    </source>
</evidence>
<dbReference type="AlphaFoldDB" id="A0A1G5QHT0"/>
<feature type="domain" description="Actin-like protein N-terminal" evidence="1">
    <location>
        <begin position="19"/>
        <end position="171"/>
    </location>
</feature>
<dbReference type="InterPro" id="IPR040607">
    <property type="entry name" value="ALP_N"/>
</dbReference>
<dbReference type="Proteomes" id="UP000199648">
    <property type="component" value="Unassembled WGS sequence"/>
</dbReference>
<accession>A0A1G5QHT0</accession>
<dbReference type="Pfam" id="PF21522">
    <property type="entry name" value="MreB-like_C"/>
    <property type="match status" value="1"/>
</dbReference>
<gene>
    <name evidence="3" type="ORF">SAMN03097708_02096</name>
</gene>
<proteinExistence type="predicted"/>
<sequence length="364" mass="40694">MLKSPYFASRQESNVEVIGIDIGFGFTKATNNRRTLIFKSVFGEATDIPFRESLSGGQDDYIHIETEDGALFVGELAERQSGVRYFTLDHDQFVTRFVKTLALAALSQLAPRNVPVNLVTGLPVGQFREHRDELTRILQGRHPVTTIDREGERRETVISVQKVRVVPQPFGSLFNAMLNDKGEATERTLMNEKVGVIDIGFRTADYTIANRTNYLARGSRTTDSGISQAFDTIASKLQERSGVDVELYRLYEGVSKGSIRIRGKSYDLKRLTEQVFGRLATDVANEANRLWADDWDIDQIVVSGGGGAVLAPYLGPLVHGRLQPIDNSIDARLNNVRGYWKYARHLWDRGQPTSPSRPEDAETA</sequence>
<dbReference type="RefSeq" id="WP_217631965.1">
    <property type="nucleotide sequence ID" value="NZ_FMWD01000006.1"/>
</dbReference>
<dbReference type="InterPro" id="IPR049067">
    <property type="entry name" value="MreB-like_C"/>
</dbReference>
<feature type="domain" description="Actin homologue MreB-like C-terminal" evidence="2">
    <location>
        <begin position="196"/>
        <end position="311"/>
    </location>
</feature>
<keyword evidence="4" id="KW-1185">Reference proteome</keyword>
<protein>
    <submittedName>
        <fullName evidence="3">Plasmid segregation protein ParM</fullName>
    </submittedName>
</protein>